<comment type="caution">
    <text evidence="2">The sequence shown here is derived from an EMBL/GenBank/DDBJ whole genome shotgun (WGS) entry which is preliminary data.</text>
</comment>
<sequence length="188" mass="19270">MTSDAGADAPLSPLAPLLTGLAGLPGVAGAAGGAAVNLYTELSSFTEFQKKVDDLIRDLKGSQAGPGKVGRDQLTRHQFGGGGGAWSEAAGLYSAYETVITELETLSKLLSDSMEGMGIAVLASHKGYRNIDVDVRNRMAAISAETTKHYGGAYDPEQHKSGDAHGHGGGTKPEEPTQPTTGDTGGTI</sequence>
<evidence type="ECO:0000313" key="3">
    <source>
        <dbReference type="Proteomes" id="UP001500124"/>
    </source>
</evidence>
<evidence type="ECO:0000256" key="1">
    <source>
        <dbReference type="SAM" id="MobiDB-lite"/>
    </source>
</evidence>
<keyword evidence="3" id="KW-1185">Reference proteome</keyword>
<name>A0ABP9L2R3_9ACTN</name>
<proteinExistence type="predicted"/>
<gene>
    <name evidence="2" type="ORF">GCM10023336_51390</name>
</gene>
<feature type="region of interest" description="Disordered" evidence="1">
    <location>
        <begin position="149"/>
        <end position="188"/>
    </location>
</feature>
<protein>
    <recommendedName>
        <fullName evidence="4">WXG100 family type VII secretion target</fullName>
    </recommendedName>
</protein>
<evidence type="ECO:0000313" key="2">
    <source>
        <dbReference type="EMBL" id="GAA5068337.1"/>
    </source>
</evidence>
<dbReference type="EMBL" id="BAABKC010000079">
    <property type="protein sequence ID" value="GAA5068337.1"/>
    <property type="molecule type" value="Genomic_DNA"/>
</dbReference>
<accession>A0ABP9L2R3</accession>
<evidence type="ECO:0008006" key="4">
    <source>
        <dbReference type="Google" id="ProtNLM"/>
    </source>
</evidence>
<dbReference type="RefSeq" id="WP_345670470.1">
    <property type="nucleotide sequence ID" value="NZ_BAABKC010000079.1"/>
</dbReference>
<dbReference type="Proteomes" id="UP001500124">
    <property type="component" value="Unassembled WGS sequence"/>
</dbReference>
<reference evidence="3" key="1">
    <citation type="journal article" date="2019" name="Int. J. Syst. Evol. Microbiol.">
        <title>The Global Catalogue of Microorganisms (GCM) 10K type strain sequencing project: providing services to taxonomists for standard genome sequencing and annotation.</title>
        <authorList>
            <consortium name="The Broad Institute Genomics Platform"/>
            <consortium name="The Broad Institute Genome Sequencing Center for Infectious Disease"/>
            <person name="Wu L."/>
            <person name="Ma J."/>
        </authorList>
    </citation>
    <scope>NUCLEOTIDE SEQUENCE [LARGE SCALE GENOMIC DNA]</scope>
    <source>
        <strain evidence="3">JCM 18410</strain>
    </source>
</reference>
<feature type="compositionally biased region" description="Basic and acidic residues" evidence="1">
    <location>
        <begin position="156"/>
        <end position="166"/>
    </location>
</feature>
<organism evidence="2 3">
    <name type="scientific">Streptomyces similanensis</name>
    <dbReference type="NCBI Taxonomy" id="1274988"/>
    <lineage>
        <taxon>Bacteria</taxon>
        <taxon>Bacillati</taxon>
        <taxon>Actinomycetota</taxon>
        <taxon>Actinomycetes</taxon>
        <taxon>Kitasatosporales</taxon>
        <taxon>Streptomycetaceae</taxon>
        <taxon>Streptomyces</taxon>
    </lineage>
</organism>